<dbReference type="InterPro" id="IPR009922">
    <property type="entry name" value="DUF1457"/>
</dbReference>
<dbReference type="Pfam" id="PF07310">
    <property type="entry name" value="PAS_5"/>
    <property type="match status" value="1"/>
</dbReference>
<organism evidence="1 2">
    <name type="scientific">Thalassobaculum fulvum</name>
    <dbReference type="NCBI Taxonomy" id="1633335"/>
    <lineage>
        <taxon>Bacteria</taxon>
        <taxon>Pseudomonadati</taxon>
        <taxon>Pseudomonadota</taxon>
        <taxon>Alphaproteobacteria</taxon>
        <taxon>Rhodospirillales</taxon>
        <taxon>Thalassobaculaceae</taxon>
        <taxon>Thalassobaculum</taxon>
    </lineage>
</organism>
<reference evidence="1" key="2">
    <citation type="submission" date="2020-09" db="EMBL/GenBank/DDBJ databases">
        <authorList>
            <person name="Sun Q."/>
            <person name="Kim S."/>
        </authorList>
    </citation>
    <scope>NUCLEOTIDE SEQUENCE</scope>
    <source>
        <strain evidence="1">KCTC 42651</strain>
    </source>
</reference>
<keyword evidence="2" id="KW-1185">Reference proteome</keyword>
<sequence>MLAGLIHETPLRELYRVWWARSGEGRRLPDRGEMDMLDLPAEALPHAFIYEHEVDGRFRCRLAGTCFVEELGYEPTGQYLEGMLDPVLGRSRVALYQECVGVPRAIYYRARLTPIGHEHRESGRLLLPVAGPDGCVRFVFGGMMVLRLATASSAHADADGMIEVHRGPPVGDGAKLSCG</sequence>
<proteinExistence type="predicted"/>
<dbReference type="AlphaFoldDB" id="A0A918XPD5"/>
<dbReference type="RefSeq" id="WP_189987526.1">
    <property type="nucleotide sequence ID" value="NZ_BMZS01000002.1"/>
</dbReference>
<evidence type="ECO:0000313" key="1">
    <source>
        <dbReference type="EMBL" id="GHD42117.1"/>
    </source>
</evidence>
<accession>A0A918XPD5</accession>
<dbReference type="Proteomes" id="UP000630353">
    <property type="component" value="Unassembled WGS sequence"/>
</dbReference>
<name>A0A918XPD5_9PROT</name>
<comment type="caution">
    <text evidence="1">The sequence shown here is derived from an EMBL/GenBank/DDBJ whole genome shotgun (WGS) entry which is preliminary data.</text>
</comment>
<gene>
    <name evidence="1" type="ORF">GCM10017083_06730</name>
</gene>
<dbReference type="EMBL" id="BMZS01000002">
    <property type="protein sequence ID" value="GHD42117.1"/>
    <property type="molecule type" value="Genomic_DNA"/>
</dbReference>
<reference evidence="1" key="1">
    <citation type="journal article" date="2014" name="Int. J. Syst. Evol. Microbiol.">
        <title>Complete genome sequence of Corynebacterium casei LMG S-19264T (=DSM 44701T), isolated from a smear-ripened cheese.</title>
        <authorList>
            <consortium name="US DOE Joint Genome Institute (JGI-PGF)"/>
            <person name="Walter F."/>
            <person name="Albersmeier A."/>
            <person name="Kalinowski J."/>
            <person name="Ruckert C."/>
        </authorList>
    </citation>
    <scope>NUCLEOTIDE SEQUENCE</scope>
    <source>
        <strain evidence="1">KCTC 42651</strain>
    </source>
</reference>
<evidence type="ECO:0000313" key="2">
    <source>
        <dbReference type="Proteomes" id="UP000630353"/>
    </source>
</evidence>
<evidence type="ECO:0008006" key="3">
    <source>
        <dbReference type="Google" id="ProtNLM"/>
    </source>
</evidence>
<protein>
    <recommendedName>
        <fullName evidence="3">PAS domain-containing protein</fullName>
    </recommendedName>
</protein>